<dbReference type="Pfam" id="PF24041">
    <property type="entry name" value="DUF7350"/>
    <property type="match status" value="1"/>
</dbReference>
<evidence type="ECO:0000313" key="3">
    <source>
        <dbReference type="EMBL" id="SEV93712.1"/>
    </source>
</evidence>
<dbReference type="InterPro" id="IPR038482">
    <property type="entry name" value="Tp34-type_sf"/>
</dbReference>
<feature type="region of interest" description="Disordered" evidence="1">
    <location>
        <begin position="22"/>
        <end position="63"/>
    </location>
</feature>
<feature type="compositionally biased region" description="Acidic residues" evidence="1">
    <location>
        <begin position="33"/>
        <end position="47"/>
    </location>
</feature>
<organism evidence="3 4">
    <name type="scientific">Natrinema salifodinae</name>
    <dbReference type="NCBI Taxonomy" id="1202768"/>
    <lineage>
        <taxon>Archaea</taxon>
        <taxon>Methanobacteriati</taxon>
        <taxon>Methanobacteriota</taxon>
        <taxon>Stenosarchaea group</taxon>
        <taxon>Halobacteria</taxon>
        <taxon>Halobacteriales</taxon>
        <taxon>Natrialbaceae</taxon>
        <taxon>Natrinema</taxon>
    </lineage>
</organism>
<protein>
    <recommendedName>
        <fullName evidence="2">DUF7350 domain-containing protein</fullName>
    </recommendedName>
</protein>
<dbReference type="InterPro" id="IPR055774">
    <property type="entry name" value="DUF7350"/>
</dbReference>
<feature type="compositionally biased region" description="Acidic residues" evidence="1">
    <location>
        <begin position="327"/>
        <end position="336"/>
    </location>
</feature>
<proteinExistence type="predicted"/>
<evidence type="ECO:0000259" key="2">
    <source>
        <dbReference type="Pfam" id="PF24041"/>
    </source>
</evidence>
<feature type="region of interest" description="Disordered" evidence="1">
    <location>
        <begin position="235"/>
        <end position="296"/>
    </location>
</feature>
<dbReference type="RefSeq" id="WP_049990527.1">
    <property type="nucleotide sequence ID" value="NZ_FOIS01000002.1"/>
</dbReference>
<dbReference type="AlphaFoldDB" id="A0A1I0MY89"/>
<evidence type="ECO:0000256" key="1">
    <source>
        <dbReference type="SAM" id="MobiDB-lite"/>
    </source>
</evidence>
<dbReference type="OrthoDB" id="156174at2157"/>
<dbReference type="EMBL" id="FOIS01000002">
    <property type="protein sequence ID" value="SEV93712.1"/>
    <property type="molecule type" value="Genomic_DNA"/>
</dbReference>
<feature type="domain" description="DUF7350" evidence="2">
    <location>
        <begin position="311"/>
        <end position="428"/>
    </location>
</feature>
<name>A0A1I0MY89_9EURY</name>
<dbReference type="STRING" id="1202768.SAMN05216285_1139"/>
<keyword evidence="4" id="KW-1185">Reference proteome</keyword>
<dbReference type="eggNOG" id="arCOG04511">
    <property type="taxonomic scope" value="Archaea"/>
</dbReference>
<evidence type="ECO:0000313" key="4">
    <source>
        <dbReference type="Proteomes" id="UP000183275"/>
    </source>
</evidence>
<gene>
    <name evidence="3" type="ORF">SAMN05216285_1139</name>
</gene>
<feature type="compositionally biased region" description="Low complexity" evidence="1">
    <location>
        <begin position="22"/>
        <end position="32"/>
    </location>
</feature>
<reference evidence="4" key="1">
    <citation type="submission" date="2016-10" db="EMBL/GenBank/DDBJ databases">
        <authorList>
            <person name="Varghese N."/>
        </authorList>
    </citation>
    <scope>NUCLEOTIDE SEQUENCE [LARGE SCALE GENOMIC DNA]</scope>
    <source>
        <strain evidence="4">CGMCC 1.12284</strain>
    </source>
</reference>
<dbReference type="Proteomes" id="UP000183275">
    <property type="component" value="Unassembled WGS sequence"/>
</dbReference>
<feature type="region of interest" description="Disordered" evidence="1">
    <location>
        <begin position="314"/>
        <end position="339"/>
    </location>
</feature>
<sequence length="433" mass="46491">MNRRTFLRRTAPLSLPAAAGLAGCAAPGTEPGTDGDGEESGSDEGGEDITGTAPIPMLDDPPDAVYLPGHRKSMRLLEPVAAGEYMLTPMLSYPHPFWVVTGTDRQLEELDVGRGVHLMLTVWDPDTERALPVDISPHVTIERADTGDEVASRSLWPMLSQEMGFHFGDNVSLPADGSYAVRVALPPVPIRRTGAFAGRFTERATATFEFTYDQAFRDEIVDGIDLLARDRWGDRGALEPMPHRNGTAADGSENGHGGHDDVPYSALPPADEYPGTRLVDPNADADATDEDGRLPRSGDAVVVATLFEAGSRLVAGDDSGDAGDGTDGSDDADDSDDGRYLLVSPRTPYNRVPLSNTSLRAVVERDGEAVADRMLQATLDDEYGLHYGRTLADVRSGDSVRIVVESPPQTARHQGYETAFFEMESVELAVPGD</sequence>
<dbReference type="Gene3D" id="2.60.40.2480">
    <property type="entry name" value="Periplasmic metal-binding protein Tp34-type"/>
    <property type="match status" value="1"/>
</dbReference>
<accession>A0A1I0MY89</accession>
<dbReference type="PROSITE" id="PS51257">
    <property type="entry name" value="PROKAR_LIPOPROTEIN"/>
    <property type="match status" value="1"/>
</dbReference>